<organism evidence="1 2">
    <name type="scientific">Microdochium bolleyi</name>
    <dbReference type="NCBI Taxonomy" id="196109"/>
    <lineage>
        <taxon>Eukaryota</taxon>
        <taxon>Fungi</taxon>
        <taxon>Dikarya</taxon>
        <taxon>Ascomycota</taxon>
        <taxon>Pezizomycotina</taxon>
        <taxon>Sordariomycetes</taxon>
        <taxon>Xylariomycetidae</taxon>
        <taxon>Xylariales</taxon>
        <taxon>Microdochiaceae</taxon>
        <taxon>Microdochium</taxon>
    </lineage>
</organism>
<gene>
    <name evidence="1" type="ORF">Micbo1qcDRAFT_174625</name>
</gene>
<evidence type="ECO:0000313" key="2">
    <source>
        <dbReference type="Proteomes" id="UP000070501"/>
    </source>
</evidence>
<dbReference type="EMBL" id="KQ964248">
    <property type="protein sequence ID" value="KXJ93586.1"/>
    <property type="molecule type" value="Genomic_DNA"/>
</dbReference>
<accession>A0A136J936</accession>
<dbReference type="OrthoDB" id="5413269at2759"/>
<proteinExistence type="predicted"/>
<name>A0A136J936_9PEZI</name>
<dbReference type="Proteomes" id="UP000070501">
    <property type="component" value="Unassembled WGS sequence"/>
</dbReference>
<dbReference type="AlphaFoldDB" id="A0A136J936"/>
<dbReference type="InParanoid" id="A0A136J936"/>
<evidence type="ECO:0000313" key="1">
    <source>
        <dbReference type="EMBL" id="KXJ93586.1"/>
    </source>
</evidence>
<keyword evidence="2" id="KW-1185">Reference proteome</keyword>
<protein>
    <submittedName>
        <fullName evidence="1">Uncharacterized protein</fullName>
    </submittedName>
</protein>
<sequence length="233" mass="24959">MSRNYTINIRNNSERDQSFLLFQSIPLPNDIPRGEAWTTVFQSARRVPGRSSAKARFAIEGRYFAITATSHQGPDGALQISVSDAQPTALGPNGSYFSLVSMNGVVRLGPGDRPTDVAGAFTIASDESIDRFSREPTYVGVGARDPSSGEVNPIMVFKAQPNIQAQLFPRPKFIIAMGNYGAGSAVRMDTLGRVLTVDFEGATGDSANFSLGPDYSFSADGNVAEAGVHWSQS</sequence>
<reference evidence="2" key="1">
    <citation type="submission" date="2016-02" db="EMBL/GenBank/DDBJ databases">
        <title>Draft genome sequence of Microdochium bolleyi, a fungal endophyte of beachgrass.</title>
        <authorList>
            <consortium name="DOE Joint Genome Institute"/>
            <person name="David A.S."/>
            <person name="May G."/>
            <person name="Haridas S."/>
            <person name="Lim J."/>
            <person name="Wang M."/>
            <person name="Labutti K."/>
            <person name="Lipzen A."/>
            <person name="Barry K."/>
            <person name="Grigoriev I.V."/>
        </authorList>
    </citation>
    <scope>NUCLEOTIDE SEQUENCE [LARGE SCALE GENOMIC DNA]</scope>
    <source>
        <strain evidence="2">J235TASD1</strain>
    </source>
</reference>
<dbReference type="STRING" id="196109.A0A136J936"/>